<evidence type="ECO:0000256" key="1">
    <source>
        <dbReference type="SAM" id="MobiDB-lite"/>
    </source>
</evidence>
<sequence length="633" mass="66535">MRFSIALAAFAAFGSVSAEKKERTFAVLRHYGKGPLTTCRVDPIINPGAPSSHTHMVMGASNFAMNATGESLRQSRCTTALPKADLSAYWVPQLYFIDPITKKFEAVEMFYMNVYYFFEPTNDDIKSFPIGLQMVSGNAGLRTAPTKNGDTNLDPSKGPVQPASITCPRSNDNTPAWPLGSDGSMAGMQSVNNKGEGIGFPFQDCDGYASPMRMDLHFPSCYNPAAGLTNYKTNTVFPSDAGSGKHDCPPGWLHMPHIFYEVYWNTHKLLPRFKDMIGKESPFVWANGDATGFSVHGDFIAAWDEDVLQHIIDTCDTGGGGIHECPGLQGGVNDRSTQCTTTCEIEEDVFGPMDKLAGNNPVRGWQYGTGDSGSGYGGGTGSGSGSGAGAGTPSSTPKAPATTSSSNPSTSLTVEDKPESSAPVIKEVVSSPSPVPTTLVSNTKPAPTSAVSAPPIPDGPGGAGGAVEPKPDGKTTTVWETATVWMTTTVIGGAGAAAPTGAPQPSGGKTDVAGFKYAGCYKDTNARVLDGEIRPNLGRISNTNCVSYCASKGFKVAGTEYGGQCYCGNSLVGSEKLAEASCNMVCEGAKGETCGGDWALSVFTADGSVPGVKAKRHLHNHLHHHRNSPIYRR</sequence>
<keyword evidence="5" id="KW-1185">Reference proteome</keyword>
<gene>
    <name evidence="4" type="ORF">B0H63DRAFT_278723</name>
</gene>
<feature type="domain" description="WSC" evidence="3">
    <location>
        <begin position="514"/>
        <end position="606"/>
    </location>
</feature>
<dbReference type="PANTHER" id="PTHR43662">
    <property type="match status" value="1"/>
</dbReference>
<feature type="compositionally biased region" description="Polar residues" evidence="1">
    <location>
        <begin position="438"/>
        <end position="451"/>
    </location>
</feature>
<accession>A0AAE0KEX8</accession>
<feature type="chain" id="PRO_5042112138" description="WSC domain-containing protein" evidence="2">
    <location>
        <begin position="19"/>
        <end position="633"/>
    </location>
</feature>
<dbReference type="AlphaFoldDB" id="A0AAE0KEX8"/>
<dbReference type="InterPro" id="IPR002889">
    <property type="entry name" value="WSC_carb-bd"/>
</dbReference>
<keyword evidence="2" id="KW-0732">Signal</keyword>
<comment type="caution">
    <text evidence="4">The sequence shown here is derived from an EMBL/GenBank/DDBJ whole genome shotgun (WGS) entry which is preliminary data.</text>
</comment>
<dbReference type="Proteomes" id="UP001285441">
    <property type="component" value="Unassembled WGS sequence"/>
</dbReference>
<evidence type="ECO:0000313" key="4">
    <source>
        <dbReference type="EMBL" id="KAK3375414.1"/>
    </source>
</evidence>
<dbReference type="PANTHER" id="PTHR43662:SF11">
    <property type="entry name" value="WSC DOMAIN-CONTAINING PROTEIN"/>
    <property type="match status" value="1"/>
</dbReference>
<evidence type="ECO:0000313" key="5">
    <source>
        <dbReference type="Proteomes" id="UP001285441"/>
    </source>
</evidence>
<reference evidence="4" key="1">
    <citation type="journal article" date="2023" name="Mol. Phylogenet. Evol.">
        <title>Genome-scale phylogeny and comparative genomics of the fungal order Sordariales.</title>
        <authorList>
            <person name="Hensen N."/>
            <person name="Bonometti L."/>
            <person name="Westerberg I."/>
            <person name="Brannstrom I.O."/>
            <person name="Guillou S."/>
            <person name="Cros-Aarteil S."/>
            <person name="Calhoun S."/>
            <person name="Haridas S."/>
            <person name="Kuo A."/>
            <person name="Mondo S."/>
            <person name="Pangilinan J."/>
            <person name="Riley R."/>
            <person name="LaButti K."/>
            <person name="Andreopoulos B."/>
            <person name="Lipzen A."/>
            <person name="Chen C."/>
            <person name="Yan M."/>
            <person name="Daum C."/>
            <person name="Ng V."/>
            <person name="Clum A."/>
            <person name="Steindorff A."/>
            <person name="Ohm R.A."/>
            <person name="Martin F."/>
            <person name="Silar P."/>
            <person name="Natvig D.O."/>
            <person name="Lalanne C."/>
            <person name="Gautier V."/>
            <person name="Ament-Velasquez S.L."/>
            <person name="Kruys A."/>
            <person name="Hutchinson M.I."/>
            <person name="Powell A.J."/>
            <person name="Barry K."/>
            <person name="Miller A.N."/>
            <person name="Grigoriev I.V."/>
            <person name="Debuchy R."/>
            <person name="Gladieux P."/>
            <person name="Hiltunen Thoren M."/>
            <person name="Johannesson H."/>
        </authorList>
    </citation>
    <scope>NUCLEOTIDE SEQUENCE</scope>
    <source>
        <strain evidence="4">CBS 232.78</strain>
    </source>
</reference>
<feature type="signal peptide" evidence="2">
    <location>
        <begin position="1"/>
        <end position="18"/>
    </location>
</feature>
<evidence type="ECO:0000256" key="2">
    <source>
        <dbReference type="SAM" id="SignalP"/>
    </source>
</evidence>
<feature type="compositionally biased region" description="Low complexity" evidence="1">
    <location>
        <begin position="391"/>
        <end position="413"/>
    </location>
</feature>
<feature type="compositionally biased region" description="Gly residues" evidence="1">
    <location>
        <begin position="370"/>
        <end position="390"/>
    </location>
</feature>
<evidence type="ECO:0000259" key="3">
    <source>
        <dbReference type="PROSITE" id="PS51212"/>
    </source>
</evidence>
<dbReference type="Pfam" id="PF09362">
    <property type="entry name" value="DUF1996"/>
    <property type="match status" value="1"/>
</dbReference>
<dbReference type="EMBL" id="JAULSW010000007">
    <property type="protein sequence ID" value="KAK3375414.1"/>
    <property type="molecule type" value="Genomic_DNA"/>
</dbReference>
<reference evidence="4" key="2">
    <citation type="submission" date="2023-06" db="EMBL/GenBank/DDBJ databases">
        <authorList>
            <consortium name="Lawrence Berkeley National Laboratory"/>
            <person name="Haridas S."/>
            <person name="Hensen N."/>
            <person name="Bonometti L."/>
            <person name="Westerberg I."/>
            <person name="Brannstrom I.O."/>
            <person name="Guillou S."/>
            <person name="Cros-Aarteil S."/>
            <person name="Calhoun S."/>
            <person name="Kuo A."/>
            <person name="Mondo S."/>
            <person name="Pangilinan J."/>
            <person name="Riley R."/>
            <person name="LaButti K."/>
            <person name="Andreopoulos B."/>
            <person name="Lipzen A."/>
            <person name="Chen C."/>
            <person name="Yanf M."/>
            <person name="Daum C."/>
            <person name="Ng V."/>
            <person name="Clum A."/>
            <person name="Steindorff A."/>
            <person name="Ohm R."/>
            <person name="Martin F."/>
            <person name="Silar P."/>
            <person name="Natvig D."/>
            <person name="Lalanne C."/>
            <person name="Gautier V."/>
            <person name="Ament-velasquez S.L."/>
            <person name="Kruys A."/>
            <person name="Hutchinson M.I."/>
            <person name="Powell A.J."/>
            <person name="Barry K."/>
            <person name="Miller A.N."/>
            <person name="Grigoriev I.V."/>
            <person name="Debuchy R."/>
            <person name="Gladieux P."/>
            <person name="Thoren M.H."/>
            <person name="Johannesson H."/>
        </authorList>
    </citation>
    <scope>NUCLEOTIDE SEQUENCE</scope>
    <source>
        <strain evidence="4">CBS 232.78</strain>
    </source>
</reference>
<feature type="region of interest" description="Disordered" evidence="1">
    <location>
        <begin position="352"/>
        <end position="475"/>
    </location>
</feature>
<dbReference type="PROSITE" id="PS51212">
    <property type="entry name" value="WSC"/>
    <property type="match status" value="1"/>
</dbReference>
<dbReference type="InterPro" id="IPR018535">
    <property type="entry name" value="DUF1996"/>
</dbReference>
<name>A0AAE0KEX8_9PEZI</name>
<dbReference type="Pfam" id="PF01822">
    <property type="entry name" value="WSC"/>
    <property type="match status" value="1"/>
</dbReference>
<protein>
    <recommendedName>
        <fullName evidence="3">WSC domain-containing protein</fullName>
    </recommendedName>
</protein>
<proteinExistence type="predicted"/>
<dbReference type="SMART" id="SM00321">
    <property type="entry name" value="WSC"/>
    <property type="match status" value="1"/>
</dbReference>
<organism evidence="4 5">
    <name type="scientific">Podospora didyma</name>
    <dbReference type="NCBI Taxonomy" id="330526"/>
    <lineage>
        <taxon>Eukaryota</taxon>
        <taxon>Fungi</taxon>
        <taxon>Dikarya</taxon>
        <taxon>Ascomycota</taxon>
        <taxon>Pezizomycotina</taxon>
        <taxon>Sordariomycetes</taxon>
        <taxon>Sordariomycetidae</taxon>
        <taxon>Sordariales</taxon>
        <taxon>Podosporaceae</taxon>
        <taxon>Podospora</taxon>
    </lineage>
</organism>